<dbReference type="Proteomes" id="UP000325255">
    <property type="component" value="Unassembled WGS sequence"/>
</dbReference>
<dbReference type="OrthoDB" id="7355539at2"/>
<name>A0A5M6IN68_9PROT</name>
<comment type="caution">
    <text evidence="1">The sequence shown here is derived from an EMBL/GenBank/DDBJ whole genome shotgun (WGS) entry which is preliminary data.</text>
</comment>
<keyword evidence="2" id="KW-1185">Reference proteome</keyword>
<proteinExistence type="predicted"/>
<dbReference type="AlphaFoldDB" id="A0A5M6IN68"/>
<accession>A0A5M6IN68</accession>
<dbReference type="EMBL" id="VWPK01000046">
    <property type="protein sequence ID" value="KAA5609694.1"/>
    <property type="molecule type" value="Genomic_DNA"/>
</dbReference>
<protein>
    <submittedName>
        <fullName evidence="1">Uncharacterized protein</fullName>
    </submittedName>
</protein>
<reference evidence="1 2" key="1">
    <citation type="submission" date="2019-09" db="EMBL/GenBank/DDBJ databases">
        <title>Genome sequence of Rhodovastum atsumiense, a diverse member of the Acetobacteraceae family of non-sulfur purple photosynthetic bacteria.</title>
        <authorList>
            <person name="Meyer T."/>
            <person name="Kyndt J."/>
        </authorList>
    </citation>
    <scope>NUCLEOTIDE SEQUENCE [LARGE SCALE GENOMIC DNA]</scope>
    <source>
        <strain evidence="1 2">DSM 21279</strain>
    </source>
</reference>
<gene>
    <name evidence="1" type="ORF">F1189_23325</name>
</gene>
<dbReference type="RefSeq" id="WP_150043347.1">
    <property type="nucleotide sequence ID" value="NZ_OW485608.1"/>
</dbReference>
<organism evidence="1 2">
    <name type="scientific">Rhodovastum atsumiense</name>
    <dbReference type="NCBI Taxonomy" id="504468"/>
    <lineage>
        <taxon>Bacteria</taxon>
        <taxon>Pseudomonadati</taxon>
        <taxon>Pseudomonadota</taxon>
        <taxon>Alphaproteobacteria</taxon>
        <taxon>Acetobacterales</taxon>
        <taxon>Acetobacteraceae</taxon>
        <taxon>Rhodovastum</taxon>
    </lineage>
</organism>
<evidence type="ECO:0000313" key="2">
    <source>
        <dbReference type="Proteomes" id="UP000325255"/>
    </source>
</evidence>
<sequence length="121" mass="13462">MTSVAALPVHAAPKGAAQPVPFASAEEAWLWTMAAHVARRDGTTMEDQTPRPCEVDDVIRILDQLYRSRRIGLAHAKVLRVYGEIQTAPRSTYGQERADARLWTEAMTRLAGPLRQKGIIR</sequence>
<evidence type="ECO:0000313" key="1">
    <source>
        <dbReference type="EMBL" id="KAA5609694.1"/>
    </source>
</evidence>